<evidence type="ECO:0000259" key="1">
    <source>
        <dbReference type="PROSITE" id="PS51725"/>
    </source>
</evidence>
<dbReference type="PANTHER" id="PTHR34474">
    <property type="entry name" value="SIGNAL TRANSDUCTION PROTEIN TRAP"/>
    <property type="match status" value="1"/>
</dbReference>
<comment type="caution">
    <text evidence="2">The sequence shown here is derived from an EMBL/GenBank/DDBJ whole genome shotgun (WGS) entry which is preliminary data.</text>
</comment>
<evidence type="ECO:0000313" key="3">
    <source>
        <dbReference type="Proteomes" id="UP000279446"/>
    </source>
</evidence>
<proteinExistence type="predicted"/>
<dbReference type="SUPFAM" id="SSF54909">
    <property type="entry name" value="Dimeric alpha+beta barrel"/>
    <property type="match status" value="1"/>
</dbReference>
<dbReference type="PROSITE" id="PS51725">
    <property type="entry name" value="ABM"/>
    <property type="match status" value="1"/>
</dbReference>
<dbReference type="PANTHER" id="PTHR34474:SF1">
    <property type="entry name" value="HEME-DEGRADING MONOOXYGENASE HMOA"/>
    <property type="match status" value="1"/>
</dbReference>
<dbReference type="Proteomes" id="UP000279446">
    <property type="component" value="Unassembled WGS sequence"/>
</dbReference>
<dbReference type="Gene3D" id="3.30.70.100">
    <property type="match status" value="1"/>
</dbReference>
<organism evidence="2 3">
    <name type="scientific">Paenibacillus anaericanus</name>
    <dbReference type="NCBI Taxonomy" id="170367"/>
    <lineage>
        <taxon>Bacteria</taxon>
        <taxon>Bacillati</taxon>
        <taxon>Bacillota</taxon>
        <taxon>Bacilli</taxon>
        <taxon>Bacillales</taxon>
        <taxon>Paenibacillaceae</taxon>
        <taxon>Paenibacillus</taxon>
    </lineage>
</organism>
<dbReference type="GO" id="GO:0004497">
    <property type="term" value="F:monooxygenase activity"/>
    <property type="evidence" value="ECO:0007669"/>
    <property type="project" value="UniProtKB-KW"/>
</dbReference>
<dbReference type="RefSeq" id="WP_127194298.1">
    <property type="nucleotide sequence ID" value="NZ_RZNY01000026.1"/>
</dbReference>
<dbReference type="OrthoDB" id="1645001at2"/>
<name>A0A433Y202_9BACL</name>
<dbReference type="InterPro" id="IPR050404">
    <property type="entry name" value="Heme-degrading_MO"/>
</dbReference>
<dbReference type="InterPro" id="IPR011008">
    <property type="entry name" value="Dimeric_a/b-barrel"/>
</dbReference>
<keyword evidence="3" id="KW-1185">Reference proteome</keyword>
<accession>A0A433Y202</accession>
<dbReference type="InterPro" id="IPR007138">
    <property type="entry name" value="ABM_dom"/>
</dbReference>
<evidence type="ECO:0000313" key="2">
    <source>
        <dbReference type="EMBL" id="RUT41995.1"/>
    </source>
</evidence>
<reference evidence="2 3" key="1">
    <citation type="submission" date="2018-12" db="EMBL/GenBank/DDBJ databases">
        <authorList>
            <person name="Sun L."/>
            <person name="Chen Z."/>
        </authorList>
    </citation>
    <scope>NUCLEOTIDE SEQUENCE [LARGE SCALE GENOMIC DNA]</scope>
    <source>
        <strain evidence="2 3">DSM 15890</strain>
    </source>
</reference>
<keyword evidence="2" id="KW-0503">Monooxygenase</keyword>
<gene>
    <name evidence="2" type="ORF">EJP82_22455</name>
</gene>
<feature type="domain" description="ABM" evidence="1">
    <location>
        <begin position="2"/>
        <end position="94"/>
    </location>
</feature>
<keyword evidence="2" id="KW-0560">Oxidoreductase</keyword>
<sequence>MFIQTRTIVVEKGNSDKVVSRFSGESPLDNMEGLIDISIMVNRKSKEHEEVVVVIRWESQDAWKNWEKSDAHIQGHRDKKSQQPPSYIISTVVNMYDAEIVKRGKAFPTFNL</sequence>
<dbReference type="AlphaFoldDB" id="A0A433Y202"/>
<dbReference type="Pfam" id="PF03992">
    <property type="entry name" value="ABM"/>
    <property type="match status" value="1"/>
</dbReference>
<dbReference type="EMBL" id="RZNY01000026">
    <property type="protein sequence ID" value="RUT41995.1"/>
    <property type="molecule type" value="Genomic_DNA"/>
</dbReference>
<protein>
    <submittedName>
        <fullName evidence="2">Antibiotic biosynthesis monooxygenase</fullName>
    </submittedName>
</protein>